<dbReference type="AlphaFoldDB" id="A0AAV2QNE8"/>
<feature type="region of interest" description="Disordered" evidence="1">
    <location>
        <begin position="1"/>
        <end position="132"/>
    </location>
</feature>
<dbReference type="SUPFAM" id="SSF81383">
    <property type="entry name" value="F-box domain"/>
    <property type="match status" value="1"/>
</dbReference>
<protein>
    <recommendedName>
        <fullName evidence="2">F-box domain-containing protein</fullName>
    </recommendedName>
</protein>
<name>A0AAV2QNE8_MEGNR</name>
<feature type="region of interest" description="Disordered" evidence="1">
    <location>
        <begin position="273"/>
        <end position="301"/>
    </location>
</feature>
<keyword evidence="4" id="KW-1185">Reference proteome</keyword>
<feature type="non-terminal residue" evidence="3">
    <location>
        <position position="663"/>
    </location>
</feature>
<feature type="domain" description="F-box" evidence="2">
    <location>
        <begin position="341"/>
        <end position="389"/>
    </location>
</feature>
<dbReference type="PANTHER" id="PTHR38926">
    <property type="entry name" value="F-BOX DOMAIN CONTAINING PROTEIN, EXPRESSED"/>
    <property type="match status" value="1"/>
</dbReference>
<dbReference type="Proteomes" id="UP001497623">
    <property type="component" value="Unassembled WGS sequence"/>
</dbReference>
<dbReference type="CDD" id="cd22119">
    <property type="entry name" value="F-box_FBXL6"/>
    <property type="match status" value="1"/>
</dbReference>
<dbReference type="Gene3D" id="1.20.1280.50">
    <property type="match status" value="1"/>
</dbReference>
<dbReference type="InterPro" id="IPR047922">
    <property type="entry name" value="FBXL6_F-box"/>
</dbReference>
<feature type="compositionally biased region" description="Low complexity" evidence="1">
    <location>
        <begin position="40"/>
        <end position="68"/>
    </location>
</feature>
<dbReference type="PANTHER" id="PTHR38926:SF5">
    <property type="entry name" value="F-BOX AND LEUCINE-RICH REPEAT PROTEIN 6"/>
    <property type="match status" value="1"/>
</dbReference>
<gene>
    <name evidence="3" type="ORF">MNOR_LOCUS13818</name>
</gene>
<dbReference type="InterPro" id="IPR032675">
    <property type="entry name" value="LRR_dom_sf"/>
</dbReference>
<evidence type="ECO:0000313" key="3">
    <source>
        <dbReference type="EMBL" id="CAL4089479.1"/>
    </source>
</evidence>
<sequence length="663" mass="73450">MPTESLGLDSRMAAMDMDPKGLSPMSAPDDNMSSPPSVLTTASAGSTPSSIPSAGSTPSSIPSAGSTPYQYSTHEDVKPITPSSDHQPITPVTPDPNTPDQSVPSDQPITPDQHLPRSPDCLIPSPEPLGVKAESMDENDIVAHNAESSPVEALCNEGSFDESDVINKEHRREDCSCILCEDHRKCTAQVITTQVKETEKWSENKEESNIKELKQKSKKFKDIIEPSKRRRAKMNATYASQISQDSEITGIKMTIKLCKPSHGDSGIASASVVQFNQGPPPVKSSPKGRGRGRGKRKAKYDEDIDFPDVGKKRRKTTEKFTEWGPVCDTVDGEPQSVWGYKLPSLVLRKILLNAVDAVGCIPLLLRTSRVCRLWRQAATDFRLWHTVDLATGRIKPRNRNERKLLWILENRLPQVVDLNLDGWVDAVTAYTLSRVPALCPNIVGLNISRCYKLHSENIHTLLSPLQRLQRLDLTDVMGSHKPTSRCALGQQTLAELASTLKERLTHLTLAHNTLSNVPSVVRAFSEHCSNLEHLDLSNVVTVGRDPITINLEQLQTGCNKLRVLRLTNSNVKLLPTSMQEQAASPGFPDLEELSIAVDGIHNIGFKDDDIDRMLKTSSKLRLLDVRGLFNTCYKILIIKDITKFKFSHDFFGRGLPNRHLEPL</sequence>
<dbReference type="GO" id="GO:0019005">
    <property type="term" value="C:SCF ubiquitin ligase complex"/>
    <property type="evidence" value="ECO:0007669"/>
    <property type="project" value="InterPro"/>
</dbReference>
<reference evidence="3 4" key="1">
    <citation type="submission" date="2024-05" db="EMBL/GenBank/DDBJ databases">
        <authorList>
            <person name="Wallberg A."/>
        </authorList>
    </citation>
    <scope>NUCLEOTIDE SEQUENCE [LARGE SCALE GENOMIC DNA]</scope>
</reference>
<feature type="compositionally biased region" description="Polar residues" evidence="1">
    <location>
        <begin position="98"/>
        <end position="110"/>
    </location>
</feature>
<dbReference type="SUPFAM" id="SSF52047">
    <property type="entry name" value="RNI-like"/>
    <property type="match status" value="1"/>
</dbReference>
<dbReference type="InterPro" id="IPR001810">
    <property type="entry name" value="F-box_dom"/>
</dbReference>
<dbReference type="InterPro" id="IPR036047">
    <property type="entry name" value="F-box-like_dom_sf"/>
</dbReference>
<evidence type="ECO:0000256" key="1">
    <source>
        <dbReference type="SAM" id="MobiDB-lite"/>
    </source>
</evidence>
<accession>A0AAV2QNE8</accession>
<dbReference type="Pfam" id="PF12937">
    <property type="entry name" value="F-box-like"/>
    <property type="match status" value="1"/>
</dbReference>
<comment type="caution">
    <text evidence="3">The sequence shown here is derived from an EMBL/GenBank/DDBJ whole genome shotgun (WGS) entry which is preliminary data.</text>
</comment>
<organism evidence="3 4">
    <name type="scientific">Meganyctiphanes norvegica</name>
    <name type="common">Northern krill</name>
    <name type="synonym">Thysanopoda norvegica</name>
    <dbReference type="NCBI Taxonomy" id="48144"/>
    <lineage>
        <taxon>Eukaryota</taxon>
        <taxon>Metazoa</taxon>
        <taxon>Ecdysozoa</taxon>
        <taxon>Arthropoda</taxon>
        <taxon>Crustacea</taxon>
        <taxon>Multicrustacea</taxon>
        <taxon>Malacostraca</taxon>
        <taxon>Eumalacostraca</taxon>
        <taxon>Eucarida</taxon>
        <taxon>Euphausiacea</taxon>
        <taxon>Euphausiidae</taxon>
        <taxon>Meganyctiphanes</taxon>
    </lineage>
</organism>
<proteinExistence type="predicted"/>
<evidence type="ECO:0000313" key="4">
    <source>
        <dbReference type="Proteomes" id="UP001497623"/>
    </source>
</evidence>
<evidence type="ECO:0000259" key="2">
    <source>
        <dbReference type="Pfam" id="PF12937"/>
    </source>
</evidence>
<dbReference type="Gene3D" id="3.80.10.10">
    <property type="entry name" value="Ribonuclease Inhibitor"/>
    <property type="match status" value="1"/>
</dbReference>
<feature type="compositionally biased region" description="Basic residues" evidence="1">
    <location>
        <begin position="286"/>
        <end position="298"/>
    </location>
</feature>
<dbReference type="EMBL" id="CAXKWB010008055">
    <property type="protein sequence ID" value="CAL4089479.1"/>
    <property type="molecule type" value="Genomic_DNA"/>
</dbReference>